<evidence type="ECO:0000259" key="7">
    <source>
        <dbReference type="Pfam" id="PF03633"/>
    </source>
</evidence>
<dbReference type="InterPro" id="IPR037018">
    <property type="entry name" value="GH65_N"/>
</dbReference>
<feature type="domain" description="Glycoside hydrolase family 65 C-terminal" evidence="7">
    <location>
        <begin position="687"/>
        <end position="747"/>
    </location>
</feature>
<feature type="domain" description="Glycoside hydrolase family 65 central catalytic" evidence="6">
    <location>
        <begin position="307"/>
        <end position="678"/>
    </location>
</feature>
<feature type="binding site" evidence="5">
    <location>
        <begin position="341"/>
        <end position="342"/>
    </location>
    <ligand>
        <name>substrate</name>
    </ligand>
</feature>
<dbReference type="InterPro" id="IPR011013">
    <property type="entry name" value="Gal_mutarotase_sf_dom"/>
</dbReference>
<dbReference type="SUPFAM" id="SSF48208">
    <property type="entry name" value="Six-hairpin glycosidases"/>
    <property type="match status" value="1"/>
</dbReference>
<dbReference type="Pfam" id="PF03636">
    <property type="entry name" value="Glyco_hydro_65N"/>
    <property type="match status" value="1"/>
</dbReference>
<dbReference type="PIRSF" id="PIRSF036289">
    <property type="entry name" value="Glycosyl_hydrolase_malt_phosph"/>
    <property type="match status" value="1"/>
</dbReference>
<protein>
    <submittedName>
        <fullName evidence="9">Glycoside hydrolase family 65</fullName>
    </submittedName>
</protein>
<evidence type="ECO:0000256" key="2">
    <source>
        <dbReference type="ARBA" id="ARBA00022676"/>
    </source>
</evidence>
<evidence type="ECO:0000256" key="3">
    <source>
        <dbReference type="ARBA" id="ARBA00022679"/>
    </source>
</evidence>
<reference evidence="10" key="1">
    <citation type="submission" date="2017-09" db="EMBL/GenBank/DDBJ databases">
        <title>Depth-based differentiation of microbial function through sediment-hosted aquifers and enrichment of novel symbionts in the deep terrestrial subsurface.</title>
        <authorList>
            <person name="Probst A.J."/>
            <person name="Ladd B."/>
            <person name="Jarett J.K."/>
            <person name="Geller-Mcgrath D.E."/>
            <person name="Sieber C.M.K."/>
            <person name="Emerson J.B."/>
            <person name="Anantharaman K."/>
            <person name="Thomas B.C."/>
            <person name="Malmstrom R."/>
            <person name="Stieglmeier M."/>
            <person name="Klingl A."/>
            <person name="Woyke T."/>
            <person name="Ryan C.M."/>
            <person name="Banfield J.F."/>
        </authorList>
    </citation>
    <scope>NUCLEOTIDE SEQUENCE [LARGE SCALE GENOMIC DNA]</scope>
</reference>
<dbReference type="PANTHER" id="PTHR11051">
    <property type="entry name" value="GLYCOSYL HYDROLASE-RELATED"/>
    <property type="match status" value="1"/>
</dbReference>
<feature type="non-terminal residue" evidence="9">
    <location>
        <position position="1"/>
    </location>
</feature>
<dbReference type="InterPro" id="IPR005196">
    <property type="entry name" value="Glyco_hydro_65_N"/>
</dbReference>
<feature type="binding site" evidence="5">
    <location>
        <begin position="590"/>
        <end position="591"/>
    </location>
    <ligand>
        <name>substrate</name>
    </ligand>
</feature>
<dbReference type="Gene3D" id="1.50.10.10">
    <property type="match status" value="1"/>
</dbReference>
<accession>A0A2M7TB60</accession>
<dbReference type="Pfam" id="PF03633">
    <property type="entry name" value="Glyco_hydro_65C"/>
    <property type="match status" value="1"/>
</dbReference>
<gene>
    <name evidence="9" type="ORF">COY37_00605</name>
</gene>
<organism evidence="9 10">
    <name type="scientific">Candidatus Aquicultor secundus</name>
    <dbReference type="NCBI Taxonomy" id="1973895"/>
    <lineage>
        <taxon>Bacteria</taxon>
        <taxon>Bacillati</taxon>
        <taxon>Actinomycetota</taxon>
        <taxon>Candidatus Aquicultoria</taxon>
        <taxon>Candidatus Aquicultorales</taxon>
        <taxon>Candidatus Aquicultoraceae</taxon>
        <taxon>Candidatus Aquicultor</taxon>
    </lineage>
</organism>
<feature type="active site" description="Proton donor" evidence="4">
    <location>
        <position position="479"/>
    </location>
</feature>
<dbReference type="GO" id="GO:0030246">
    <property type="term" value="F:carbohydrate binding"/>
    <property type="evidence" value="ECO:0007669"/>
    <property type="project" value="InterPro"/>
</dbReference>
<dbReference type="InterPro" id="IPR017045">
    <property type="entry name" value="Malt_Pase/Glycosyl_Hdrlase"/>
</dbReference>
<dbReference type="GO" id="GO:0005975">
    <property type="term" value="P:carbohydrate metabolic process"/>
    <property type="evidence" value="ECO:0007669"/>
    <property type="project" value="InterPro"/>
</dbReference>
<evidence type="ECO:0000313" key="10">
    <source>
        <dbReference type="Proteomes" id="UP000230956"/>
    </source>
</evidence>
<sequence>LNKKLCVTDDPTFLIVEDGYDPLREREVESIFTVGNGYLGTRGSLEEQDLGSEPATLLAGVYARPAPGEIEELSIIADWVFTRIYVDGQELTMDERTILSHKRILDMGKGVMHREWRHRGEKGRITSIRFSRFASLAEPHAMALRIRVVPENYRGEIRVETGIELCRKAGLAAEPIEKRSLDGDRGVIVVAKTELTDIQIAEAQLSVVRGGMLKPDYRTFINECGASEQWRWQADEGQEIEIDKFVGIYTTRDTGNPAQKASDEVNAYAGRGFDDMLLAHVEAWAKRWEDTAIKIGGNRDAQLWANFAGYHLIIAGNGFDERVSISARTLTGTIYKGHIFWDADMFMIPFFIYTHPATARAMLMYRYHTIDAARQEAKDMGAKGAMFAWESTSTGEEMTPESVIAPNGEVILILSGKLEQHINCAIAYGVWQYWIATRDEDFIVNAGSEILIETARFWVSRVEEHDGIYRILNIEGPDEYHEIVNDNTYTNMMAVWNIERAVDAINYLKSHHPEKWLALKEKIALDENELIEWADVSEHMYIDMNHGNLIEQFDGFFKLKDIDVYKFEPRTAPLDSILGREETAASQLVKQADVVMLLYLLENKFSEDVIKENFEYYERRTGHGSSLSPSMYGLVAARLGRMDMAMRYFRQAAQIDLANNMGSAAGGVHAAALGGLWQQLIMGFTGMRAEEDGFYIDPKLPEEWDRMKFAFIWRNNHIDFDVERNKQITITIGHANEVRVGIYGRQLQTLRPGATYRSEWDGTTWRDIDGKGQEGVA</sequence>
<comment type="caution">
    <text evidence="9">The sequence shown here is derived from an EMBL/GenBank/DDBJ whole genome shotgun (WGS) entry which is preliminary data.</text>
</comment>
<evidence type="ECO:0000259" key="8">
    <source>
        <dbReference type="Pfam" id="PF03636"/>
    </source>
</evidence>
<dbReference type="Gene3D" id="2.70.98.40">
    <property type="entry name" value="Glycoside hydrolase, family 65, N-terminal domain"/>
    <property type="match status" value="1"/>
</dbReference>
<evidence type="ECO:0000259" key="6">
    <source>
        <dbReference type="Pfam" id="PF03632"/>
    </source>
</evidence>
<dbReference type="Gene3D" id="2.60.420.10">
    <property type="entry name" value="Maltose phosphorylase, domain 3"/>
    <property type="match status" value="1"/>
</dbReference>
<dbReference type="Pfam" id="PF03632">
    <property type="entry name" value="Glyco_hydro_65m"/>
    <property type="match status" value="1"/>
</dbReference>
<dbReference type="PANTHER" id="PTHR11051:SF8">
    <property type="entry name" value="PROTEIN-GLUCOSYLGALACTOSYLHYDROXYLYSINE GLUCOSIDASE"/>
    <property type="match status" value="1"/>
</dbReference>
<evidence type="ECO:0000256" key="4">
    <source>
        <dbReference type="PIRSR" id="PIRSR036289-50"/>
    </source>
</evidence>
<evidence type="ECO:0000313" key="9">
    <source>
        <dbReference type="EMBL" id="PIZ42340.1"/>
    </source>
</evidence>
<proteinExistence type="inferred from homology"/>
<evidence type="ECO:0000256" key="5">
    <source>
        <dbReference type="PIRSR" id="PIRSR036289-51"/>
    </source>
</evidence>
<keyword evidence="3" id="KW-0808">Transferase</keyword>
<dbReference type="EMBL" id="PFNG01000018">
    <property type="protein sequence ID" value="PIZ42340.1"/>
    <property type="molecule type" value="Genomic_DNA"/>
</dbReference>
<dbReference type="InterPro" id="IPR012341">
    <property type="entry name" value="6hp_glycosidase-like_sf"/>
</dbReference>
<dbReference type="GO" id="GO:0016757">
    <property type="term" value="F:glycosyltransferase activity"/>
    <property type="evidence" value="ECO:0007669"/>
    <property type="project" value="UniProtKB-KW"/>
</dbReference>
<dbReference type="InterPro" id="IPR008928">
    <property type="entry name" value="6-hairpin_glycosidase_sf"/>
</dbReference>
<comment type="similarity">
    <text evidence="1">Belongs to the glycosyl hydrolase 65 family.</text>
</comment>
<dbReference type="RefSeq" id="WP_286975493.1">
    <property type="nucleotide sequence ID" value="NZ_PFNG01000018.1"/>
</dbReference>
<feature type="domain" description="Glycoside hydrolase family 65 N-terminal" evidence="8">
    <location>
        <begin position="16"/>
        <end position="252"/>
    </location>
</feature>
<dbReference type="GO" id="GO:0004553">
    <property type="term" value="F:hydrolase activity, hydrolyzing O-glycosyl compounds"/>
    <property type="evidence" value="ECO:0007669"/>
    <property type="project" value="TreeGrafter"/>
</dbReference>
<keyword evidence="2" id="KW-0328">Glycosyltransferase</keyword>
<dbReference type="AlphaFoldDB" id="A0A2M7TB60"/>
<dbReference type="SUPFAM" id="SSF74650">
    <property type="entry name" value="Galactose mutarotase-like"/>
    <property type="match status" value="1"/>
</dbReference>
<dbReference type="Proteomes" id="UP000230956">
    <property type="component" value="Unassembled WGS sequence"/>
</dbReference>
<dbReference type="InterPro" id="IPR005195">
    <property type="entry name" value="Glyco_hydro_65_M"/>
</dbReference>
<evidence type="ECO:0000256" key="1">
    <source>
        <dbReference type="ARBA" id="ARBA00006768"/>
    </source>
</evidence>
<keyword evidence="9" id="KW-0378">Hydrolase</keyword>
<name>A0A2M7TB60_9ACTN</name>
<dbReference type="InterPro" id="IPR005194">
    <property type="entry name" value="Glyco_hydro_65_C"/>
</dbReference>